<evidence type="ECO:0000313" key="7">
    <source>
        <dbReference type="Proteomes" id="UP000053937"/>
    </source>
</evidence>
<dbReference type="GO" id="GO:0006412">
    <property type="term" value="P:translation"/>
    <property type="evidence" value="ECO:0007669"/>
    <property type="project" value="UniProtKB-UniRule"/>
</dbReference>
<dbReference type="InterPro" id="IPR001383">
    <property type="entry name" value="Ribosomal_bL28_bact-type"/>
</dbReference>
<dbReference type="InterPro" id="IPR037147">
    <property type="entry name" value="Ribosomal_bL28_sf"/>
</dbReference>
<dbReference type="RefSeq" id="WP_012465597.1">
    <property type="nucleotide sequence ID" value="NZ_JAAXUX010000010.1"/>
</dbReference>
<name>A0A101JUH1_CHLLI</name>
<dbReference type="EMBL" id="LMBR01000001">
    <property type="protein sequence ID" value="KUL33255.1"/>
    <property type="molecule type" value="Genomic_DNA"/>
</dbReference>
<dbReference type="AlphaFoldDB" id="A0A101JUH1"/>
<dbReference type="Gene3D" id="2.30.170.40">
    <property type="entry name" value="Ribosomal protein L28/L24"/>
    <property type="match status" value="1"/>
</dbReference>
<dbReference type="OMA" id="LHTKRIW"/>
<keyword evidence="3 5" id="KW-0687">Ribonucleoprotein</keyword>
<dbReference type="GO" id="GO:0003735">
    <property type="term" value="F:structural constituent of ribosome"/>
    <property type="evidence" value="ECO:0007669"/>
    <property type="project" value="InterPro"/>
</dbReference>
<comment type="caution">
    <text evidence="6">The sequence shown here is derived from an EMBL/GenBank/DDBJ whole genome shotgun (WGS) entry which is preliminary data.</text>
</comment>
<dbReference type="Pfam" id="PF00830">
    <property type="entry name" value="Ribosomal_L28"/>
    <property type="match status" value="1"/>
</dbReference>
<comment type="similarity">
    <text evidence="1 5">Belongs to the bacterial ribosomal protein bL28 family.</text>
</comment>
<dbReference type="GO" id="GO:0005840">
    <property type="term" value="C:ribosome"/>
    <property type="evidence" value="ECO:0007669"/>
    <property type="project" value="UniProtKB-KW"/>
</dbReference>
<proteinExistence type="inferred from homology"/>
<dbReference type="FunFam" id="2.30.170.40:FF:000001">
    <property type="entry name" value="50S ribosomal protein L28"/>
    <property type="match status" value="1"/>
</dbReference>
<keyword evidence="7" id="KW-1185">Reference proteome</keyword>
<evidence type="ECO:0000256" key="1">
    <source>
        <dbReference type="ARBA" id="ARBA00008760"/>
    </source>
</evidence>
<gene>
    <name evidence="5" type="primary">rpmB</name>
    <name evidence="6" type="ORF">ASB62_00120</name>
</gene>
<dbReference type="NCBIfam" id="TIGR00009">
    <property type="entry name" value="L28"/>
    <property type="match status" value="1"/>
</dbReference>
<evidence type="ECO:0000256" key="3">
    <source>
        <dbReference type="ARBA" id="ARBA00023274"/>
    </source>
</evidence>
<accession>A0A101JUH1</accession>
<protein>
    <recommendedName>
        <fullName evidence="4 5">Large ribosomal subunit protein bL28</fullName>
    </recommendedName>
</protein>
<organism evidence="6 7">
    <name type="scientific">Chlorobium limicola</name>
    <dbReference type="NCBI Taxonomy" id="1092"/>
    <lineage>
        <taxon>Bacteria</taxon>
        <taxon>Pseudomonadati</taxon>
        <taxon>Chlorobiota</taxon>
        <taxon>Chlorobiia</taxon>
        <taxon>Chlorobiales</taxon>
        <taxon>Chlorobiaceae</taxon>
        <taxon>Chlorobium/Pelodictyon group</taxon>
        <taxon>Chlorobium</taxon>
    </lineage>
</organism>
<evidence type="ECO:0000256" key="4">
    <source>
        <dbReference type="ARBA" id="ARBA00035174"/>
    </source>
</evidence>
<evidence type="ECO:0000256" key="5">
    <source>
        <dbReference type="HAMAP-Rule" id="MF_00373"/>
    </source>
</evidence>
<dbReference type="InterPro" id="IPR026569">
    <property type="entry name" value="Ribosomal_bL28"/>
</dbReference>
<evidence type="ECO:0000256" key="2">
    <source>
        <dbReference type="ARBA" id="ARBA00022980"/>
    </source>
</evidence>
<dbReference type="OrthoDB" id="9805609at2"/>
<dbReference type="HAMAP" id="MF_00373">
    <property type="entry name" value="Ribosomal_bL28"/>
    <property type="match status" value="1"/>
</dbReference>
<dbReference type="SMR" id="A0A101JUH1"/>
<dbReference type="PANTHER" id="PTHR13528:SF2">
    <property type="entry name" value="LARGE RIBOSOMAL SUBUNIT PROTEIN BL28M"/>
    <property type="match status" value="1"/>
</dbReference>
<reference evidence="6 7" key="1">
    <citation type="submission" date="2015-10" db="EMBL/GenBank/DDBJ databases">
        <title>Draft Genome Sequence of Chlorobium limicola strain Frasassi Growing under Artificial Lighting in the Frasassi Cave System.</title>
        <authorList>
            <person name="Mansor M."/>
            <person name="Macalady J."/>
        </authorList>
    </citation>
    <scope>NUCLEOTIDE SEQUENCE [LARGE SCALE GENOMIC DNA]</scope>
    <source>
        <strain evidence="6 7">Frasassi</strain>
    </source>
</reference>
<dbReference type="Proteomes" id="UP000053937">
    <property type="component" value="Unassembled WGS sequence"/>
</dbReference>
<sequence length="72" mass="8205">MSKVCVLTGKRPKYGNNVSHANNHTRTRFEPNLHTKRIWIEEEKCWVKVKLSAKAMKIISKTGTAKLAALLK</sequence>
<dbReference type="PANTHER" id="PTHR13528">
    <property type="entry name" value="39S RIBOSOMAL PROTEIN L28, MITOCHONDRIAL"/>
    <property type="match status" value="1"/>
</dbReference>
<dbReference type="GO" id="GO:1990904">
    <property type="term" value="C:ribonucleoprotein complex"/>
    <property type="evidence" value="ECO:0007669"/>
    <property type="project" value="UniProtKB-KW"/>
</dbReference>
<dbReference type="InterPro" id="IPR034704">
    <property type="entry name" value="Ribosomal_bL28/bL31-like_sf"/>
</dbReference>
<keyword evidence="2 5" id="KW-0689">Ribosomal protein</keyword>
<evidence type="ECO:0000313" key="6">
    <source>
        <dbReference type="EMBL" id="KUL33255.1"/>
    </source>
</evidence>
<dbReference type="SUPFAM" id="SSF143800">
    <property type="entry name" value="L28p-like"/>
    <property type="match status" value="1"/>
</dbReference>